<dbReference type="RefSeq" id="WP_222977273.1">
    <property type="nucleotide sequence ID" value="NZ_JAINVZ010000007.1"/>
</dbReference>
<reference evidence="1 2" key="1">
    <citation type="submission" date="2021-08" db="EMBL/GenBank/DDBJ databases">
        <title>Streptomyces sp. PTM05 isolated from lichen.</title>
        <authorList>
            <person name="Somphong A."/>
            <person name="Phongsopitanun W."/>
            <person name="Tanasupawat S."/>
        </authorList>
    </citation>
    <scope>NUCLEOTIDE SEQUENCE [LARGE SCALE GENOMIC DNA]</scope>
    <source>
        <strain evidence="1 2">Ptm05</strain>
    </source>
</reference>
<name>A0ABS7QRB3_9ACTN</name>
<proteinExistence type="predicted"/>
<dbReference type="EMBL" id="JAINVZ010000007">
    <property type="protein sequence ID" value="MBY8885715.1"/>
    <property type="molecule type" value="Genomic_DNA"/>
</dbReference>
<gene>
    <name evidence="1" type="ORF">K7472_12760</name>
</gene>
<accession>A0ABS7QRB3</accession>
<protein>
    <submittedName>
        <fullName evidence="1">NTP pyrophosphohydrolase</fullName>
    </submittedName>
</protein>
<organism evidence="1 2">
    <name type="scientific">Streptantibioticus parmotrematis</name>
    <dbReference type="NCBI Taxonomy" id="2873249"/>
    <lineage>
        <taxon>Bacteria</taxon>
        <taxon>Bacillati</taxon>
        <taxon>Actinomycetota</taxon>
        <taxon>Actinomycetes</taxon>
        <taxon>Kitasatosporales</taxon>
        <taxon>Streptomycetaceae</taxon>
        <taxon>Streptantibioticus</taxon>
    </lineage>
</organism>
<comment type="caution">
    <text evidence="1">The sequence shown here is derived from an EMBL/GenBank/DDBJ whole genome shotgun (WGS) entry which is preliminary data.</text>
</comment>
<evidence type="ECO:0000313" key="1">
    <source>
        <dbReference type="EMBL" id="MBY8885715.1"/>
    </source>
</evidence>
<evidence type="ECO:0000313" key="2">
    <source>
        <dbReference type="Proteomes" id="UP001198565"/>
    </source>
</evidence>
<dbReference type="Proteomes" id="UP001198565">
    <property type="component" value="Unassembled WGS sequence"/>
</dbReference>
<sequence>MTASHPAPPDVPPLLVVDAANTVGSVPDGWWRDRRGATERLRDALAPLAATGLPDRAGVPGWARHGPLDVLLVVEGAARGVRPVPGVRVEAAEGSGDDLMVRLLRNAARQDPGRPLLLVTADRELRERAGESGALCVGPRAVRDGRPGV</sequence>
<keyword evidence="2" id="KW-1185">Reference proteome</keyword>